<gene>
    <name evidence="3" type="ORF">D1O30_13665</name>
</gene>
<comment type="caution">
    <text evidence="3">The sequence shown here is derived from an EMBL/GenBank/DDBJ whole genome shotgun (WGS) entry which is preliminary data.</text>
</comment>
<evidence type="ECO:0000256" key="1">
    <source>
        <dbReference type="SAM" id="MobiDB-lite"/>
    </source>
</evidence>
<dbReference type="PANTHER" id="PTHR34700">
    <property type="entry name" value="POTASSIUM BINDING PROTEIN KBP"/>
    <property type="match status" value="1"/>
</dbReference>
<dbReference type="Gene3D" id="3.10.350.10">
    <property type="entry name" value="LysM domain"/>
    <property type="match status" value="1"/>
</dbReference>
<dbReference type="PANTHER" id="PTHR34700:SF4">
    <property type="entry name" value="PHAGE-LIKE ELEMENT PBSX PROTEIN XKDP"/>
    <property type="match status" value="1"/>
</dbReference>
<keyword evidence="4" id="KW-1185">Reference proteome</keyword>
<dbReference type="InterPro" id="IPR018392">
    <property type="entry name" value="LysM"/>
</dbReference>
<dbReference type="InterPro" id="IPR036779">
    <property type="entry name" value="LysM_dom_sf"/>
</dbReference>
<dbReference type="InterPro" id="IPR052196">
    <property type="entry name" value="Bact_Kbp"/>
</dbReference>
<feature type="compositionally biased region" description="Basic and acidic residues" evidence="1">
    <location>
        <begin position="19"/>
        <end position="34"/>
    </location>
</feature>
<organism evidence="3 4">
    <name type="scientific">Methylocystis hirsuta</name>
    <dbReference type="NCBI Taxonomy" id="369798"/>
    <lineage>
        <taxon>Bacteria</taxon>
        <taxon>Pseudomonadati</taxon>
        <taxon>Pseudomonadota</taxon>
        <taxon>Alphaproteobacteria</taxon>
        <taxon>Hyphomicrobiales</taxon>
        <taxon>Methylocystaceae</taxon>
        <taxon>Methylocystis</taxon>
    </lineage>
</organism>
<protein>
    <submittedName>
        <fullName evidence="3">LysM peptidoglycan-binding domain-containing protein</fullName>
    </submittedName>
</protein>
<proteinExistence type="predicted"/>
<evidence type="ECO:0000259" key="2">
    <source>
        <dbReference type="PROSITE" id="PS51782"/>
    </source>
</evidence>
<feature type="region of interest" description="Disordered" evidence="1">
    <location>
        <begin position="81"/>
        <end position="117"/>
    </location>
</feature>
<dbReference type="SMART" id="SM00257">
    <property type="entry name" value="LysM"/>
    <property type="match status" value="1"/>
</dbReference>
<reference evidence="3 4" key="1">
    <citation type="submission" date="2018-08" db="EMBL/GenBank/DDBJ databases">
        <title>Genome sequence of Methylocystis hirsuta CSC1, a methanotroph able to accumulate PHAs.</title>
        <authorList>
            <person name="Bordel S."/>
            <person name="Rodriguez E."/>
            <person name="Gancedo J."/>
            <person name="Munoz R."/>
        </authorList>
    </citation>
    <scope>NUCLEOTIDE SEQUENCE [LARGE SCALE GENOMIC DNA]</scope>
    <source>
        <strain evidence="3 4">CSC1</strain>
    </source>
</reference>
<dbReference type="Proteomes" id="UP000268623">
    <property type="component" value="Unassembled WGS sequence"/>
</dbReference>
<feature type="domain" description="LysM" evidence="2">
    <location>
        <begin position="44"/>
        <end position="95"/>
    </location>
</feature>
<name>A0A3M9XVG3_9HYPH</name>
<dbReference type="PROSITE" id="PS51782">
    <property type="entry name" value="LYSM"/>
    <property type="match status" value="1"/>
</dbReference>
<accession>A0A3M9XVG3</accession>
<dbReference type="EMBL" id="QWDD01000001">
    <property type="protein sequence ID" value="RNJ51792.1"/>
    <property type="molecule type" value="Genomic_DNA"/>
</dbReference>
<dbReference type="OrthoDB" id="370541at2"/>
<dbReference type="SUPFAM" id="SSF54106">
    <property type="entry name" value="LysM domain"/>
    <property type="match status" value="1"/>
</dbReference>
<dbReference type="CDD" id="cd00118">
    <property type="entry name" value="LysM"/>
    <property type="match status" value="1"/>
</dbReference>
<evidence type="ECO:0000313" key="3">
    <source>
        <dbReference type="EMBL" id="RNJ51792.1"/>
    </source>
</evidence>
<feature type="region of interest" description="Disordered" evidence="1">
    <location>
        <begin position="1"/>
        <end position="41"/>
    </location>
</feature>
<sequence length="117" mass="12308">MGLLDFLTGKGKPGPAPDALKKTAEATPKAEEKPAAAGSSATETFYVVKLGDTLWKIAEAHYGAGKGAKYMEIFEANRPMLTDPDKIQPGQRLRIPGTPTGPSAGGEWKPPSEIASK</sequence>
<dbReference type="AlphaFoldDB" id="A0A3M9XVG3"/>
<evidence type="ECO:0000313" key="4">
    <source>
        <dbReference type="Proteomes" id="UP000268623"/>
    </source>
</evidence>
<dbReference type="Pfam" id="PF01476">
    <property type="entry name" value="LysM"/>
    <property type="match status" value="1"/>
</dbReference>